<organism evidence="1 2">
    <name type="scientific">Pipistrellus nathusii</name>
    <name type="common">Nathusius' pipistrelle</name>
    <dbReference type="NCBI Taxonomy" id="59473"/>
    <lineage>
        <taxon>Eukaryota</taxon>
        <taxon>Metazoa</taxon>
        <taxon>Chordata</taxon>
        <taxon>Craniata</taxon>
        <taxon>Vertebrata</taxon>
        <taxon>Euteleostomi</taxon>
        <taxon>Mammalia</taxon>
        <taxon>Eutheria</taxon>
        <taxon>Laurasiatheria</taxon>
        <taxon>Chiroptera</taxon>
        <taxon>Yangochiroptera</taxon>
        <taxon>Vespertilionidae</taxon>
        <taxon>Pipistrellus</taxon>
    </lineage>
</organism>
<evidence type="ECO:0000313" key="1">
    <source>
        <dbReference type="EMBL" id="CAK6447347.1"/>
    </source>
</evidence>
<name>A0ABP0AA19_PIPNA</name>
<sequence length="111" mass="11901">MKMGFPGDILPPANQCLSGNPGGAWRLRAREAPTPQGCTERLAPDTFGDLRSSLLFQLKLKSLSSVCVCVSASHEMHPAMHASGSDTKQNCPSIIPLSPILGQLSLFAEFY</sequence>
<proteinExistence type="predicted"/>
<dbReference type="EMBL" id="OY882864">
    <property type="protein sequence ID" value="CAK6447347.1"/>
    <property type="molecule type" value="Genomic_DNA"/>
</dbReference>
<keyword evidence="2" id="KW-1185">Reference proteome</keyword>
<dbReference type="Proteomes" id="UP001314169">
    <property type="component" value="Chromosome 7"/>
</dbReference>
<evidence type="ECO:0000313" key="2">
    <source>
        <dbReference type="Proteomes" id="UP001314169"/>
    </source>
</evidence>
<reference evidence="1" key="1">
    <citation type="submission" date="2023-12" db="EMBL/GenBank/DDBJ databases">
        <authorList>
            <person name="Brown T."/>
        </authorList>
    </citation>
    <scope>NUCLEOTIDE SEQUENCE</scope>
</reference>
<accession>A0ABP0AA19</accession>
<protein>
    <submittedName>
        <fullName evidence="1">Uncharacterized protein</fullName>
    </submittedName>
</protein>
<gene>
    <name evidence="1" type="ORF">MPIPNATIZW_LOCUS15653</name>
</gene>